<gene>
    <name evidence="2" type="ORF">OHK93_001948</name>
</gene>
<feature type="chain" id="PRO_5041394223" evidence="1">
    <location>
        <begin position="17"/>
        <end position="193"/>
    </location>
</feature>
<proteinExistence type="predicted"/>
<comment type="caution">
    <text evidence="2">The sequence shown here is derived from an EMBL/GenBank/DDBJ whole genome shotgun (WGS) entry which is preliminary data.</text>
</comment>
<organism evidence="2 3">
    <name type="scientific">Ramalina farinacea</name>
    <dbReference type="NCBI Taxonomy" id="258253"/>
    <lineage>
        <taxon>Eukaryota</taxon>
        <taxon>Fungi</taxon>
        <taxon>Dikarya</taxon>
        <taxon>Ascomycota</taxon>
        <taxon>Pezizomycotina</taxon>
        <taxon>Lecanoromycetes</taxon>
        <taxon>OSLEUM clade</taxon>
        <taxon>Lecanoromycetidae</taxon>
        <taxon>Lecanorales</taxon>
        <taxon>Lecanorineae</taxon>
        <taxon>Ramalinaceae</taxon>
        <taxon>Ramalina</taxon>
    </lineage>
</organism>
<evidence type="ECO:0000256" key="1">
    <source>
        <dbReference type="SAM" id="SignalP"/>
    </source>
</evidence>
<keyword evidence="1" id="KW-0732">Signal</keyword>
<sequence>MKSLVILASIISSVIAAPATAGTAFDATFDDEPGSAAAPELFPVGIYRGLSWPTFNVVVDTLSVVKARSGHQRAASIVTVGGVTNPSITANYTGTKTQSFDLYSAYVGCLVGTQAGLVPDPCTLSFTGVKKGGAKTAPEECVYKGTLANPAVVLCTFSKLSGVETVEIVVENSATLGVDTIVLLDEVKGKTFS</sequence>
<dbReference type="Proteomes" id="UP001161017">
    <property type="component" value="Unassembled WGS sequence"/>
</dbReference>
<dbReference type="EMBL" id="JAPUFD010000012">
    <property type="protein sequence ID" value="MDI1490744.1"/>
    <property type="molecule type" value="Genomic_DNA"/>
</dbReference>
<accession>A0AA43QSG8</accession>
<evidence type="ECO:0000313" key="3">
    <source>
        <dbReference type="Proteomes" id="UP001161017"/>
    </source>
</evidence>
<evidence type="ECO:0000313" key="2">
    <source>
        <dbReference type="EMBL" id="MDI1490744.1"/>
    </source>
</evidence>
<protein>
    <submittedName>
        <fullName evidence="2">Uncharacterized protein</fullName>
    </submittedName>
</protein>
<reference evidence="2" key="1">
    <citation type="journal article" date="2023" name="Genome Biol. Evol.">
        <title>First Whole Genome Sequence and Flow Cytometry Genome Size Data for the Lichen-Forming Fungus Ramalina farinacea (Ascomycota).</title>
        <authorList>
            <person name="Llewellyn T."/>
            <person name="Mian S."/>
            <person name="Hill R."/>
            <person name="Leitch I.J."/>
            <person name="Gaya E."/>
        </authorList>
    </citation>
    <scope>NUCLEOTIDE SEQUENCE</scope>
    <source>
        <strain evidence="2">LIQ254RAFAR</strain>
    </source>
</reference>
<dbReference type="AlphaFoldDB" id="A0AA43QSG8"/>
<keyword evidence="3" id="KW-1185">Reference proteome</keyword>
<name>A0AA43QSG8_9LECA</name>
<feature type="signal peptide" evidence="1">
    <location>
        <begin position="1"/>
        <end position="16"/>
    </location>
</feature>